<sequence length="153" mass="17005">MRLRAIAVFLLLGAGGAGAGAVERLTGQDIRQLFEGNTVAGRYSNGPPFSEYHHKDGRVTGHNRHVNNTDACWTTTEDAVCYYYGPHETRRTYCFWVERSGTLYVLRTYRSGRINGVATIQPGDSEKHADKAPPWHCDGLISQRPGRARLAGR</sequence>
<evidence type="ECO:0008006" key="4">
    <source>
        <dbReference type="Google" id="ProtNLM"/>
    </source>
</evidence>
<feature type="signal peptide" evidence="1">
    <location>
        <begin position="1"/>
        <end position="19"/>
    </location>
</feature>
<evidence type="ECO:0000313" key="3">
    <source>
        <dbReference type="Proteomes" id="UP001596053"/>
    </source>
</evidence>
<dbReference type="RefSeq" id="WP_377797669.1">
    <property type="nucleotide sequence ID" value="NZ_JBHSLW010000010.1"/>
</dbReference>
<reference evidence="3" key="1">
    <citation type="journal article" date="2019" name="Int. J. Syst. Evol. Microbiol.">
        <title>The Global Catalogue of Microorganisms (GCM) 10K type strain sequencing project: providing services to taxonomists for standard genome sequencing and annotation.</title>
        <authorList>
            <consortium name="The Broad Institute Genomics Platform"/>
            <consortium name="The Broad Institute Genome Sequencing Center for Infectious Disease"/>
            <person name="Wu L."/>
            <person name="Ma J."/>
        </authorList>
    </citation>
    <scope>NUCLEOTIDE SEQUENCE [LARGE SCALE GENOMIC DNA]</scope>
    <source>
        <strain evidence="3">NCAIM B.01391</strain>
    </source>
</reference>
<keyword evidence="3" id="KW-1185">Reference proteome</keyword>
<organism evidence="2 3">
    <name type="scientific">Bosea eneae</name>
    <dbReference type="NCBI Taxonomy" id="151454"/>
    <lineage>
        <taxon>Bacteria</taxon>
        <taxon>Pseudomonadati</taxon>
        <taxon>Pseudomonadota</taxon>
        <taxon>Alphaproteobacteria</taxon>
        <taxon>Hyphomicrobiales</taxon>
        <taxon>Boseaceae</taxon>
        <taxon>Bosea</taxon>
    </lineage>
</organism>
<proteinExistence type="predicted"/>
<dbReference type="Proteomes" id="UP001596053">
    <property type="component" value="Unassembled WGS sequence"/>
</dbReference>
<name>A0ABW0IPY3_9HYPH</name>
<accession>A0ABW0IPY3</accession>
<comment type="caution">
    <text evidence="2">The sequence shown here is derived from an EMBL/GenBank/DDBJ whole genome shotgun (WGS) entry which is preliminary data.</text>
</comment>
<gene>
    <name evidence="2" type="ORF">ACFPOB_09190</name>
</gene>
<evidence type="ECO:0000256" key="1">
    <source>
        <dbReference type="SAM" id="SignalP"/>
    </source>
</evidence>
<keyword evidence="1" id="KW-0732">Signal</keyword>
<dbReference type="EMBL" id="JBHSLW010000010">
    <property type="protein sequence ID" value="MFC5419737.1"/>
    <property type="molecule type" value="Genomic_DNA"/>
</dbReference>
<feature type="chain" id="PRO_5047304030" description="DUF995 domain-containing protein" evidence="1">
    <location>
        <begin position="20"/>
        <end position="153"/>
    </location>
</feature>
<evidence type="ECO:0000313" key="2">
    <source>
        <dbReference type="EMBL" id="MFC5419737.1"/>
    </source>
</evidence>
<protein>
    <recommendedName>
        <fullName evidence="4">DUF995 domain-containing protein</fullName>
    </recommendedName>
</protein>